<dbReference type="VEuPathDB" id="FungiDB:PV10_08208"/>
<feature type="region of interest" description="Disordered" evidence="1">
    <location>
        <begin position="351"/>
        <end position="379"/>
    </location>
</feature>
<feature type="compositionally biased region" description="Basic and acidic residues" evidence="1">
    <location>
        <begin position="147"/>
        <end position="156"/>
    </location>
</feature>
<dbReference type="Proteomes" id="UP000054302">
    <property type="component" value="Unassembled WGS sequence"/>
</dbReference>
<dbReference type="OMA" id="GPPKGWK"/>
<evidence type="ECO:0000313" key="2">
    <source>
        <dbReference type="EMBL" id="KIV88532.1"/>
    </source>
</evidence>
<reference evidence="2 3" key="1">
    <citation type="submission" date="2015-01" db="EMBL/GenBank/DDBJ databases">
        <title>The Genome Sequence of Exophiala mesophila CBS40295.</title>
        <authorList>
            <consortium name="The Broad Institute Genomics Platform"/>
            <person name="Cuomo C."/>
            <person name="de Hoog S."/>
            <person name="Gorbushina A."/>
            <person name="Stielow B."/>
            <person name="Teixiera M."/>
            <person name="Abouelleil A."/>
            <person name="Chapman S.B."/>
            <person name="Priest M."/>
            <person name="Young S.K."/>
            <person name="Wortman J."/>
            <person name="Nusbaum C."/>
            <person name="Birren B."/>
        </authorList>
    </citation>
    <scope>NUCLEOTIDE SEQUENCE [LARGE SCALE GENOMIC DNA]</scope>
    <source>
        <strain evidence="2 3">CBS 40295</strain>
    </source>
</reference>
<feature type="compositionally biased region" description="Basic and acidic residues" evidence="1">
    <location>
        <begin position="364"/>
        <end position="379"/>
    </location>
</feature>
<accession>A0A0D1Z1B2</accession>
<gene>
    <name evidence="2" type="ORF">PV10_08208</name>
</gene>
<protein>
    <submittedName>
        <fullName evidence="2">Uncharacterized protein</fullName>
    </submittedName>
</protein>
<feature type="region of interest" description="Disordered" evidence="1">
    <location>
        <begin position="101"/>
        <end position="170"/>
    </location>
</feature>
<proteinExistence type="predicted"/>
<feature type="region of interest" description="Disordered" evidence="1">
    <location>
        <begin position="246"/>
        <end position="269"/>
    </location>
</feature>
<dbReference type="AlphaFoldDB" id="A0A0D1Z1B2"/>
<dbReference type="HOGENOM" id="CLU_645579_0_0_1"/>
<dbReference type="RefSeq" id="XP_016220106.1">
    <property type="nucleotide sequence ID" value="XM_016373195.1"/>
</dbReference>
<evidence type="ECO:0000256" key="1">
    <source>
        <dbReference type="SAM" id="MobiDB-lite"/>
    </source>
</evidence>
<dbReference type="GeneID" id="27326053"/>
<organism evidence="2 3">
    <name type="scientific">Exophiala mesophila</name>
    <name type="common">Black yeast-like fungus</name>
    <dbReference type="NCBI Taxonomy" id="212818"/>
    <lineage>
        <taxon>Eukaryota</taxon>
        <taxon>Fungi</taxon>
        <taxon>Dikarya</taxon>
        <taxon>Ascomycota</taxon>
        <taxon>Pezizomycotina</taxon>
        <taxon>Eurotiomycetes</taxon>
        <taxon>Chaetothyriomycetidae</taxon>
        <taxon>Chaetothyriales</taxon>
        <taxon>Herpotrichiellaceae</taxon>
        <taxon>Exophiala</taxon>
    </lineage>
</organism>
<dbReference type="OrthoDB" id="506431at2759"/>
<keyword evidence="3" id="KW-1185">Reference proteome</keyword>
<feature type="compositionally biased region" description="Low complexity" evidence="1">
    <location>
        <begin position="132"/>
        <end position="146"/>
    </location>
</feature>
<feature type="compositionally biased region" description="Acidic residues" evidence="1">
    <location>
        <begin position="351"/>
        <end position="363"/>
    </location>
</feature>
<dbReference type="EMBL" id="KN847525">
    <property type="protein sequence ID" value="KIV88532.1"/>
    <property type="molecule type" value="Genomic_DNA"/>
</dbReference>
<evidence type="ECO:0000313" key="3">
    <source>
        <dbReference type="Proteomes" id="UP000054302"/>
    </source>
</evidence>
<sequence>MTPPPYTAEPGHWFLRGVQSAIFYYISFTPCLEYQHKRKRRREAEAQAQAHNEIVTTQPGLVRQPGPFQTNETWAEELMLGPGPPKGWKADRLLQKLKKSESIEPPEAVGGSKSPELPQLHDQATRSSAGLSPTLSRPSTASSSSDTESHSSKPRDATSGVSPKRPSMDRRLSTAMENIKDSLKSTLHTDTWNWKRYDREDEVLWGFSERMTRMWNRATAGALHDEGGDAQARDETFQLRRRAPTMESDRYDYRRGKNPALNDLHPPPVSQLPATRDEAAWMMLPPPSAAVMAGRKRPGTELEMRWPLAIIGRPMKANEPLTRPLAHTLSRDNFDCNSDQDIMEIHEMDYESDEPEVEDEEEPAHEVREPSLKRERPDSIKIKHLSDPIMRPMLAHTKAATEDDLSLLNRRSSWQIHYLISSDEST</sequence>
<name>A0A0D1Z1B2_EXOME</name>